<dbReference type="EMBL" id="CP045725">
    <property type="protein sequence ID" value="QGF23649.1"/>
    <property type="molecule type" value="Genomic_DNA"/>
</dbReference>
<feature type="transmembrane region" description="Helical" evidence="8">
    <location>
        <begin position="231"/>
        <end position="252"/>
    </location>
</feature>
<feature type="transmembrane region" description="Helical" evidence="8">
    <location>
        <begin position="199"/>
        <end position="219"/>
    </location>
</feature>
<evidence type="ECO:0000259" key="9">
    <source>
        <dbReference type="Pfam" id="PF12832"/>
    </source>
</evidence>
<evidence type="ECO:0000256" key="8">
    <source>
        <dbReference type="SAM" id="Phobius"/>
    </source>
</evidence>
<dbReference type="SUPFAM" id="SSF103473">
    <property type="entry name" value="MFS general substrate transporter"/>
    <property type="match status" value="1"/>
</dbReference>
<evidence type="ECO:0000256" key="4">
    <source>
        <dbReference type="ARBA" id="ARBA00022519"/>
    </source>
</evidence>
<dbReference type="PANTHER" id="PTHR23522:SF10">
    <property type="entry name" value="3-PHENYLPROPIONIC ACID TRANSPORTER-RELATED"/>
    <property type="match status" value="1"/>
</dbReference>
<feature type="transmembrane region" description="Helical" evidence="8">
    <location>
        <begin position="154"/>
        <end position="173"/>
    </location>
</feature>
<keyword evidence="3" id="KW-1003">Cell membrane</keyword>
<dbReference type="Gene3D" id="1.20.1250.20">
    <property type="entry name" value="MFS general substrate transporter like domains"/>
    <property type="match status" value="2"/>
</dbReference>
<keyword evidence="5 8" id="KW-0812">Transmembrane</keyword>
<dbReference type="KEGG" id="rain:Rai3103_08170"/>
<dbReference type="PANTHER" id="PTHR23522">
    <property type="entry name" value="BLL5896 PROTEIN"/>
    <property type="match status" value="1"/>
</dbReference>
<reference evidence="10 11" key="1">
    <citation type="submission" date="2019-10" db="EMBL/GenBank/DDBJ databases">
        <title>Genomic analysis of Raineyella sp. CBA3103.</title>
        <authorList>
            <person name="Roh S.W."/>
        </authorList>
    </citation>
    <scope>NUCLEOTIDE SEQUENCE [LARGE SCALE GENOMIC DNA]</scope>
    <source>
        <strain evidence="10 11">CBA3103</strain>
    </source>
</reference>
<evidence type="ECO:0000256" key="2">
    <source>
        <dbReference type="ARBA" id="ARBA00022448"/>
    </source>
</evidence>
<evidence type="ECO:0000256" key="6">
    <source>
        <dbReference type="ARBA" id="ARBA00022989"/>
    </source>
</evidence>
<feature type="transmembrane region" description="Helical" evidence="8">
    <location>
        <begin position="352"/>
        <end position="373"/>
    </location>
</feature>
<comment type="subcellular location">
    <subcellularLocation>
        <location evidence="1">Cell inner membrane</location>
        <topology evidence="1">Multi-pass membrane protein</topology>
    </subcellularLocation>
</comment>
<evidence type="ECO:0000256" key="7">
    <source>
        <dbReference type="ARBA" id="ARBA00023136"/>
    </source>
</evidence>
<dbReference type="InterPro" id="IPR026032">
    <property type="entry name" value="HcaT-like"/>
</dbReference>
<protein>
    <submittedName>
        <fullName evidence="10">MFS transporter</fullName>
    </submittedName>
</protein>
<dbReference type="PIRSF" id="PIRSF004925">
    <property type="entry name" value="HcaT"/>
    <property type="match status" value="1"/>
</dbReference>
<organism evidence="10 11">
    <name type="scientific">Raineyella fluvialis</name>
    <dbReference type="NCBI Taxonomy" id="2662261"/>
    <lineage>
        <taxon>Bacteria</taxon>
        <taxon>Bacillati</taxon>
        <taxon>Actinomycetota</taxon>
        <taxon>Actinomycetes</taxon>
        <taxon>Propionibacteriales</taxon>
        <taxon>Propionibacteriaceae</taxon>
        <taxon>Raineyella</taxon>
    </lineage>
</organism>
<evidence type="ECO:0000256" key="5">
    <source>
        <dbReference type="ARBA" id="ARBA00022692"/>
    </source>
</evidence>
<feature type="domain" description="Major facilitator superfamily associated" evidence="9">
    <location>
        <begin position="9"/>
        <end position="350"/>
    </location>
</feature>
<evidence type="ECO:0000313" key="11">
    <source>
        <dbReference type="Proteomes" id="UP000386847"/>
    </source>
</evidence>
<feature type="transmembrane region" description="Helical" evidence="8">
    <location>
        <begin position="90"/>
        <end position="110"/>
    </location>
</feature>
<name>A0A5Q2FA23_9ACTN</name>
<sequence length="388" mass="40711">MKTWIGTQMFLFLGSWAVYTSYWAVFLIGRGISPATAGLAVTTGLVARSIAVALIFPIANRYAGLRTILRILPWVSVAGAAMFLPHGSVALVMVASVALGLTYPILLPGLETLATLSAARRLLSYGPTRRIGSIGFVIGTFAAGAVQARWGTEALLWLFAGACLVLGLLGLAPTGHPEVALQRAGSGREWSTLFRRRNVVVMMLVMTFLQSSHAAYYTFGAVRFAELGASPGLVSALIVLAPLGEIAVLSLAPRFERRLSVRAMLAIALGAAVVRWLVLGFTGSLWPAALSQPLHGATFAVAQVGFVRFLNDDVPPQLTGAVQGTMNAVATGLGTAAMTAVAGLLWKTSIPLVFSLMAVCATLGLLLVAGRAVGRPPRSGREFAEPGQ</sequence>
<keyword evidence="4" id="KW-0997">Cell inner membrane</keyword>
<dbReference type="Proteomes" id="UP000386847">
    <property type="component" value="Chromosome"/>
</dbReference>
<feature type="transmembrane region" description="Helical" evidence="8">
    <location>
        <begin position="35"/>
        <end position="56"/>
    </location>
</feature>
<gene>
    <name evidence="10" type="ORF">Rai3103_08170</name>
</gene>
<dbReference type="InterPro" id="IPR024989">
    <property type="entry name" value="MFS_assoc_dom"/>
</dbReference>
<keyword evidence="6 8" id="KW-1133">Transmembrane helix</keyword>
<feature type="transmembrane region" description="Helical" evidence="8">
    <location>
        <begin position="264"/>
        <end position="286"/>
    </location>
</feature>
<evidence type="ECO:0000313" key="10">
    <source>
        <dbReference type="EMBL" id="QGF23649.1"/>
    </source>
</evidence>
<feature type="transmembrane region" description="Helical" evidence="8">
    <location>
        <begin position="68"/>
        <end position="84"/>
    </location>
</feature>
<feature type="transmembrane region" description="Helical" evidence="8">
    <location>
        <begin position="9"/>
        <end position="29"/>
    </location>
</feature>
<dbReference type="GO" id="GO:0015528">
    <property type="term" value="F:lactose:proton symporter activity"/>
    <property type="evidence" value="ECO:0007669"/>
    <property type="project" value="TreeGrafter"/>
</dbReference>
<dbReference type="InterPro" id="IPR036259">
    <property type="entry name" value="MFS_trans_sf"/>
</dbReference>
<dbReference type="RefSeq" id="WP_153572179.1">
    <property type="nucleotide sequence ID" value="NZ_CP045725.1"/>
</dbReference>
<proteinExistence type="predicted"/>
<dbReference type="GO" id="GO:0005886">
    <property type="term" value="C:plasma membrane"/>
    <property type="evidence" value="ECO:0007669"/>
    <property type="project" value="UniProtKB-SubCell"/>
</dbReference>
<keyword evidence="2" id="KW-0813">Transport</keyword>
<dbReference type="GO" id="GO:0030395">
    <property type="term" value="F:lactose binding"/>
    <property type="evidence" value="ECO:0007669"/>
    <property type="project" value="TreeGrafter"/>
</dbReference>
<feature type="transmembrane region" description="Helical" evidence="8">
    <location>
        <begin position="322"/>
        <end position="346"/>
    </location>
</feature>
<accession>A0A5Q2FA23</accession>
<evidence type="ECO:0000256" key="1">
    <source>
        <dbReference type="ARBA" id="ARBA00004429"/>
    </source>
</evidence>
<evidence type="ECO:0000256" key="3">
    <source>
        <dbReference type="ARBA" id="ARBA00022475"/>
    </source>
</evidence>
<dbReference type="Pfam" id="PF12832">
    <property type="entry name" value="MFS_1_like"/>
    <property type="match status" value="1"/>
</dbReference>
<keyword evidence="7 8" id="KW-0472">Membrane</keyword>
<dbReference type="AlphaFoldDB" id="A0A5Q2FA23"/>
<keyword evidence="11" id="KW-1185">Reference proteome</keyword>
<feature type="transmembrane region" description="Helical" evidence="8">
    <location>
        <begin position="131"/>
        <end position="148"/>
    </location>
</feature>